<dbReference type="OrthoDB" id="5419730at2"/>
<keyword evidence="3" id="KW-1185">Reference proteome</keyword>
<dbReference type="InterPro" id="IPR002934">
    <property type="entry name" value="Polymerase_NTP_transf_dom"/>
</dbReference>
<dbReference type="Gene3D" id="3.30.460.10">
    <property type="entry name" value="Beta Polymerase, domain 2"/>
    <property type="match status" value="1"/>
</dbReference>
<dbReference type="Proteomes" id="UP000324159">
    <property type="component" value="Unassembled WGS sequence"/>
</dbReference>
<evidence type="ECO:0000313" key="2">
    <source>
        <dbReference type="EMBL" id="TYO99923.1"/>
    </source>
</evidence>
<dbReference type="Pfam" id="PF01909">
    <property type="entry name" value="NTP_transf_2"/>
    <property type="match status" value="1"/>
</dbReference>
<dbReference type="AlphaFoldDB" id="A0A5D3WNL2"/>
<gene>
    <name evidence="2" type="ORF">EDC39_10183</name>
</gene>
<keyword evidence="2" id="KW-0808">Transferase</keyword>
<evidence type="ECO:0000259" key="1">
    <source>
        <dbReference type="Pfam" id="PF01909"/>
    </source>
</evidence>
<dbReference type="InterPro" id="IPR043519">
    <property type="entry name" value="NT_sf"/>
</dbReference>
<dbReference type="GO" id="GO:0016779">
    <property type="term" value="F:nucleotidyltransferase activity"/>
    <property type="evidence" value="ECO:0007669"/>
    <property type="project" value="InterPro"/>
</dbReference>
<feature type="domain" description="Polymerase nucleotidyl transferase" evidence="1">
    <location>
        <begin position="8"/>
        <end position="81"/>
    </location>
</feature>
<sequence>MHEDLKQRLVEKLRQIDPHKIILFGSHARGPAGPESDIDLPVVTEDDSLPRSSAEKNAIYLRFAGVIAELEKEMPIDLIAHAKTMHRKFVAMGSQSSRTIVSQGESLHEKTL</sequence>
<name>A0A5D3WNL2_9BACT</name>
<reference evidence="2 3" key="1">
    <citation type="submission" date="2019-07" db="EMBL/GenBank/DDBJ databases">
        <title>Genomic Encyclopedia of Type Strains, Phase IV (KMG-IV): sequencing the most valuable type-strain genomes for metagenomic binning, comparative biology and taxonomic classification.</title>
        <authorList>
            <person name="Goeker M."/>
        </authorList>
    </citation>
    <scope>NUCLEOTIDE SEQUENCE [LARGE SCALE GENOMIC DNA]</scope>
    <source>
        <strain evidence="2 3">SS015</strain>
    </source>
</reference>
<organism evidence="2 3">
    <name type="scientific">Geothermobacter ehrlichii</name>
    <dbReference type="NCBI Taxonomy" id="213224"/>
    <lineage>
        <taxon>Bacteria</taxon>
        <taxon>Pseudomonadati</taxon>
        <taxon>Thermodesulfobacteriota</taxon>
        <taxon>Desulfuromonadia</taxon>
        <taxon>Desulfuromonadales</taxon>
        <taxon>Geothermobacteraceae</taxon>
        <taxon>Geothermobacter</taxon>
    </lineage>
</organism>
<dbReference type="EMBL" id="VNIB01000001">
    <property type="protein sequence ID" value="TYO99923.1"/>
    <property type="molecule type" value="Genomic_DNA"/>
</dbReference>
<evidence type="ECO:0000313" key="3">
    <source>
        <dbReference type="Proteomes" id="UP000324159"/>
    </source>
</evidence>
<comment type="caution">
    <text evidence="2">The sequence shown here is derived from an EMBL/GenBank/DDBJ whole genome shotgun (WGS) entry which is preliminary data.</text>
</comment>
<dbReference type="RefSeq" id="WP_148894124.1">
    <property type="nucleotide sequence ID" value="NZ_VNIB01000001.1"/>
</dbReference>
<dbReference type="SUPFAM" id="SSF81301">
    <property type="entry name" value="Nucleotidyltransferase"/>
    <property type="match status" value="1"/>
</dbReference>
<accession>A0A5D3WNL2</accession>
<proteinExistence type="predicted"/>
<dbReference type="CDD" id="cd05403">
    <property type="entry name" value="NT_KNTase_like"/>
    <property type="match status" value="1"/>
</dbReference>
<protein>
    <submittedName>
        <fullName evidence="2">Putative nucleotidyltransferase</fullName>
    </submittedName>
</protein>